<reference evidence="1" key="2">
    <citation type="journal article" date="2015" name="Fish Shellfish Immunol.">
        <title>Early steps in the European eel (Anguilla anguilla)-Vibrio vulnificus interaction in the gills: Role of the RtxA13 toxin.</title>
        <authorList>
            <person name="Callol A."/>
            <person name="Pajuelo D."/>
            <person name="Ebbesson L."/>
            <person name="Teles M."/>
            <person name="MacKenzie S."/>
            <person name="Amaro C."/>
        </authorList>
    </citation>
    <scope>NUCLEOTIDE SEQUENCE</scope>
</reference>
<protein>
    <submittedName>
        <fullName evidence="1">Uncharacterized protein</fullName>
    </submittedName>
</protein>
<reference evidence="1" key="1">
    <citation type="submission" date="2014-11" db="EMBL/GenBank/DDBJ databases">
        <authorList>
            <person name="Amaro Gonzalez C."/>
        </authorList>
    </citation>
    <scope>NUCLEOTIDE SEQUENCE</scope>
</reference>
<dbReference type="AlphaFoldDB" id="A0A0E9XCD8"/>
<evidence type="ECO:0000313" key="1">
    <source>
        <dbReference type="EMBL" id="JAH99333.1"/>
    </source>
</evidence>
<accession>A0A0E9XCD8</accession>
<organism evidence="1">
    <name type="scientific">Anguilla anguilla</name>
    <name type="common">European freshwater eel</name>
    <name type="synonym">Muraena anguilla</name>
    <dbReference type="NCBI Taxonomy" id="7936"/>
    <lineage>
        <taxon>Eukaryota</taxon>
        <taxon>Metazoa</taxon>
        <taxon>Chordata</taxon>
        <taxon>Craniata</taxon>
        <taxon>Vertebrata</taxon>
        <taxon>Euteleostomi</taxon>
        <taxon>Actinopterygii</taxon>
        <taxon>Neopterygii</taxon>
        <taxon>Teleostei</taxon>
        <taxon>Anguilliformes</taxon>
        <taxon>Anguillidae</taxon>
        <taxon>Anguilla</taxon>
    </lineage>
</organism>
<proteinExistence type="predicted"/>
<name>A0A0E9XCD8_ANGAN</name>
<dbReference type="EMBL" id="GBXM01009244">
    <property type="protein sequence ID" value="JAH99333.1"/>
    <property type="molecule type" value="Transcribed_RNA"/>
</dbReference>
<sequence>MLAMLAMYGHTQLFPGRMAGAGRAMCRPCFWRMYGHAHLFTGRTEEGWKQASCRCMLLLKVFRSSSRSFLSAPL</sequence>